<reference evidence="2" key="1">
    <citation type="journal article" date="2023" name="Front. Plant Sci.">
        <title>Chromosomal-level genome assembly of Melastoma candidum provides insights into trichome evolution.</title>
        <authorList>
            <person name="Zhong Y."/>
            <person name="Wu W."/>
            <person name="Sun C."/>
            <person name="Zou P."/>
            <person name="Liu Y."/>
            <person name="Dai S."/>
            <person name="Zhou R."/>
        </authorList>
    </citation>
    <scope>NUCLEOTIDE SEQUENCE [LARGE SCALE GENOMIC DNA]</scope>
</reference>
<dbReference type="EMBL" id="CM042891">
    <property type="protein sequence ID" value="KAI4304025.1"/>
    <property type="molecule type" value="Genomic_DNA"/>
</dbReference>
<keyword evidence="2" id="KW-1185">Reference proteome</keyword>
<accession>A0ACB9L3G3</accession>
<dbReference type="Proteomes" id="UP001057402">
    <property type="component" value="Chromosome 12"/>
</dbReference>
<evidence type="ECO:0000313" key="2">
    <source>
        <dbReference type="Proteomes" id="UP001057402"/>
    </source>
</evidence>
<name>A0ACB9L3G3_9MYRT</name>
<organism evidence="1 2">
    <name type="scientific">Melastoma candidum</name>
    <dbReference type="NCBI Taxonomy" id="119954"/>
    <lineage>
        <taxon>Eukaryota</taxon>
        <taxon>Viridiplantae</taxon>
        <taxon>Streptophyta</taxon>
        <taxon>Embryophyta</taxon>
        <taxon>Tracheophyta</taxon>
        <taxon>Spermatophyta</taxon>
        <taxon>Magnoliopsida</taxon>
        <taxon>eudicotyledons</taxon>
        <taxon>Gunneridae</taxon>
        <taxon>Pentapetalae</taxon>
        <taxon>rosids</taxon>
        <taxon>malvids</taxon>
        <taxon>Myrtales</taxon>
        <taxon>Melastomataceae</taxon>
        <taxon>Melastomatoideae</taxon>
        <taxon>Melastomateae</taxon>
        <taxon>Melastoma</taxon>
    </lineage>
</organism>
<evidence type="ECO:0000313" key="1">
    <source>
        <dbReference type="EMBL" id="KAI4304025.1"/>
    </source>
</evidence>
<comment type="caution">
    <text evidence="1">The sequence shown here is derived from an EMBL/GenBank/DDBJ whole genome shotgun (WGS) entry which is preliminary data.</text>
</comment>
<gene>
    <name evidence="1" type="ORF">MLD38_039590</name>
</gene>
<protein>
    <submittedName>
        <fullName evidence="1">Uncharacterized protein</fullName>
    </submittedName>
</protein>
<sequence>MNPNYMAATVSARARARSQSAPRQRPSTPERERGGHGAKKRLSYPERQQQHQQPMGYNNHHTNHASLRSPSFKSAYGEFAAEHRSSLLCYTESMAGGGEM</sequence>
<proteinExistence type="predicted"/>